<dbReference type="InterPro" id="IPR051083">
    <property type="entry name" value="GrpII_Intron_Splice-Mob/Def"/>
</dbReference>
<sequence>MDYVRYGSFILVGLRGPREDVVELKKSLIEFCETRYGLRLENSRIEIEHITRGIQFLDHIISRRVIYPTLHYTATGGSIVSKKGVGTLLSGTASLNQCIRQFRRLELVKGDKDPEPLLAPQCFIQAKLILILR</sequence>
<gene>
    <name evidence="1" type="ORF">HPP92_002448</name>
</gene>
<dbReference type="OrthoDB" id="596361at2759"/>
<accession>A0A835VMS5</accession>
<evidence type="ECO:0000313" key="2">
    <source>
        <dbReference type="Proteomes" id="UP000639772"/>
    </source>
</evidence>
<evidence type="ECO:0000313" key="1">
    <source>
        <dbReference type="EMBL" id="KAG0502376.1"/>
    </source>
</evidence>
<dbReference type="Proteomes" id="UP000639772">
    <property type="component" value="Chromosome 1"/>
</dbReference>
<dbReference type="PANTHER" id="PTHR34047:SF2">
    <property type="entry name" value="NUCLEAR INTRON MATURASE 1, MITOCHONDRIAL"/>
    <property type="match status" value="1"/>
</dbReference>
<organism evidence="1 2">
    <name type="scientific">Vanilla planifolia</name>
    <name type="common">Vanilla</name>
    <dbReference type="NCBI Taxonomy" id="51239"/>
    <lineage>
        <taxon>Eukaryota</taxon>
        <taxon>Viridiplantae</taxon>
        <taxon>Streptophyta</taxon>
        <taxon>Embryophyta</taxon>
        <taxon>Tracheophyta</taxon>
        <taxon>Spermatophyta</taxon>
        <taxon>Magnoliopsida</taxon>
        <taxon>Liliopsida</taxon>
        <taxon>Asparagales</taxon>
        <taxon>Orchidaceae</taxon>
        <taxon>Vanilloideae</taxon>
        <taxon>Vanilleae</taxon>
        <taxon>Vanilla</taxon>
    </lineage>
</organism>
<comment type="caution">
    <text evidence="1">The sequence shown here is derived from an EMBL/GenBank/DDBJ whole genome shotgun (WGS) entry which is preliminary data.</text>
</comment>
<dbReference type="PANTHER" id="PTHR34047">
    <property type="entry name" value="NUCLEAR INTRON MATURASE 1, MITOCHONDRIAL-RELATED"/>
    <property type="match status" value="1"/>
</dbReference>
<proteinExistence type="predicted"/>
<dbReference type="AlphaFoldDB" id="A0A835VMS5"/>
<protein>
    <submittedName>
        <fullName evidence="1">Uncharacterized protein</fullName>
    </submittedName>
</protein>
<dbReference type="EMBL" id="JADCNM010000001">
    <property type="protein sequence ID" value="KAG0502376.1"/>
    <property type="molecule type" value="Genomic_DNA"/>
</dbReference>
<reference evidence="1 2" key="1">
    <citation type="journal article" date="2020" name="Nat. Food">
        <title>A phased Vanilla planifolia genome enables genetic improvement of flavour and production.</title>
        <authorList>
            <person name="Hasing T."/>
            <person name="Tang H."/>
            <person name="Brym M."/>
            <person name="Khazi F."/>
            <person name="Huang T."/>
            <person name="Chambers A.H."/>
        </authorList>
    </citation>
    <scope>NUCLEOTIDE SEQUENCE [LARGE SCALE GENOMIC DNA]</scope>
    <source>
        <tissue evidence="1">Leaf</tissue>
    </source>
</reference>
<name>A0A835VMS5_VANPL</name>